<dbReference type="EMBL" id="BART01002458">
    <property type="protein sequence ID" value="GAG62157.1"/>
    <property type="molecule type" value="Genomic_DNA"/>
</dbReference>
<reference evidence="1" key="1">
    <citation type="journal article" date="2014" name="Front. Microbiol.">
        <title>High frequency of phylogenetically diverse reductive dehalogenase-homologous genes in deep subseafloor sedimentary metagenomes.</title>
        <authorList>
            <person name="Kawai M."/>
            <person name="Futagami T."/>
            <person name="Toyoda A."/>
            <person name="Takaki Y."/>
            <person name="Nishi S."/>
            <person name="Hori S."/>
            <person name="Arai W."/>
            <person name="Tsubouchi T."/>
            <person name="Morono Y."/>
            <person name="Uchiyama I."/>
            <person name="Ito T."/>
            <person name="Fujiyama A."/>
            <person name="Inagaki F."/>
            <person name="Takami H."/>
        </authorList>
    </citation>
    <scope>NUCLEOTIDE SEQUENCE</scope>
    <source>
        <strain evidence="1">Expedition CK06-06</strain>
    </source>
</reference>
<organism evidence="1">
    <name type="scientific">marine sediment metagenome</name>
    <dbReference type="NCBI Taxonomy" id="412755"/>
    <lineage>
        <taxon>unclassified sequences</taxon>
        <taxon>metagenomes</taxon>
        <taxon>ecological metagenomes</taxon>
    </lineage>
</organism>
<dbReference type="AlphaFoldDB" id="X0ZW69"/>
<feature type="non-terminal residue" evidence="1">
    <location>
        <position position="1"/>
    </location>
</feature>
<accession>X0ZW69</accession>
<sequence length="90" mass="9276">AGVATHGQEIVSEDKLSILAPLRANLVLVKAGANFISGLVGNVSIPTYSGSTATWKSEVVTADDGAGTFDEVDLAPKRLTTYIDVSKLSG</sequence>
<protein>
    <submittedName>
        <fullName evidence="1">Uncharacterized protein</fullName>
    </submittedName>
</protein>
<comment type="caution">
    <text evidence="1">The sequence shown here is derived from an EMBL/GenBank/DDBJ whole genome shotgun (WGS) entry which is preliminary data.</text>
</comment>
<evidence type="ECO:0000313" key="1">
    <source>
        <dbReference type="EMBL" id="GAG62157.1"/>
    </source>
</evidence>
<proteinExistence type="predicted"/>
<name>X0ZW69_9ZZZZ</name>
<gene>
    <name evidence="1" type="ORF">S01H4_07496</name>
</gene>